<sequence>MAPITPEEAYERQEQGWELPMHLPPNTSVYQYSGFTDLQGAVSQAYEHFSDNNQSPIVGFTGISQEELEKHIESIPGRIDYYPTLHTLILTILSYPHELAAGVTSSLWQ</sequence>
<keyword evidence="2" id="KW-1185">Reference proteome</keyword>
<organism evidence="1 2">
    <name type="scientific">Polytolypa hystricis (strain UAMH7299)</name>
    <dbReference type="NCBI Taxonomy" id="1447883"/>
    <lineage>
        <taxon>Eukaryota</taxon>
        <taxon>Fungi</taxon>
        <taxon>Dikarya</taxon>
        <taxon>Ascomycota</taxon>
        <taxon>Pezizomycotina</taxon>
        <taxon>Eurotiomycetes</taxon>
        <taxon>Eurotiomycetidae</taxon>
        <taxon>Onygenales</taxon>
        <taxon>Onygenales incertae sedis</taxon>
        <taxon>Polytolypa</taxon>
    </lineage>
</organism>
<comment type="caution">
    <text evidence="1">The sequence shown here is derived from an EMBL/GenBank/DDBJ whole genome shotgun (WGS) entry which is preliminary data.</text>
</comment>
<reference evidence="1 2" key="1">
    <citation type="submission" date="2017-10" db="EMBL/GenBank/DDBJ databases">
        <title>Comparative genomics in systemic dimorphic fungi from Ajellomycetaceae.</title>
        <authorList>
            <person name="Munoz J.F."/>
            <person name="Mcewen J.G."/>
            <person name="Clay O.K."/>
            <person name="Cuomo C.A."/>
        </authorList>
    </citation>
    <scope>NUCLEOTIDE SEQUENCE [LARGE SCALE GENOMIC DNA]</scope>
    <source>
        <strain evidence="1 2">UAMH7299</strain>
    </source>
</reference>
<protein>
    <submittedName>
        <fullName evidence="1">Uncharacterized protein</fullName>
    </submittedName>
</protein>
<evidence type="ECO:0000313" key="2">
    <source>
        <dbReference type="Proteomes" id="UP000224634"/>
    </source>
</evidence>
<accession>A0A2B7XPH8</accession>
<dbReference type="AlphaFoldDB" id="A0A2B7XPH8"/>
<dbReference type="EMBL" id="PDNA01000140">
    <property type="protein sequence ID" value="PGH10889.1"/>
    <property type="molecule type" value="Genomic_DNA"/>
</dbReference>
<name>A0A2B7XPH8_POLH7</name>
<evidence type="ECO:0000313" key="1">
    <source>
        <dbReference type="EMBL" id="PGH10889.1"/>
    </source>
</evidence>
<dbReference type="OrthoDB" id="4180362at2759"/>
<gene>
    <name evidence="1" type="ORF">AJ80_07332</name>
</gene>
<dbReference type="Proteomes" id="UP000224634">
    <property type="component" value="Unassembled WGS sequence"/>
</dbReference>
<proteinExistence type="predicted"/>